<protein>
    <submittedName>
        <fullName evidence="2">Uncharacterized protein</fullName>
    </submittedName>
</protein>
<evidence type="ECO:0000313" key="2">
    <source>
        <dbReference type="WBParaSite" id="Minc3s11697g45082"/>
    </source>
</evidence>
<sequence length="52" mass="5980">MPIHTIRSIIIFNLENSSYNSVREFMRQNSKKFVAYPSVSSPDVYGVLDSLK</sequence>
<proteinExistence type="predicted"/>
<reference evidence="2" key="1">
    <citation type="submission" date="2022-11" db="UniProtKB">
        <authorList>
            <consortium name="WormBaseParasite"/>
        </authorList>
    </citation>
    <scope>IDENTIFICATION</scope>
</reference>
<name>A0A914NXY5_MELIC</name>
<organism evidence="1 2">
    <name type="scientific">Meloidogyne incognita</name>
    <name type="common">Southern root-knot nematode worm</name>
    <name type="synonym">Oxyuris incognita</name>
    <dbReference type="NCBI Taxonomy" id="6306"/>
    <lineage>
        <taxon>Eukaryota</taxon>
        <taxon>Metazoa</taxon>
        <taxon>Ecdysozoa</taxon>
        <taxon>Nematoda</taxon>
        <taxon>Chromadorea</taxon>
        <taxon>Rhabditida</taxon>
        <taxon>Tylenchina</taxon>
        <taxon>Tylenchomorpha</taxon>
        <taxon>Tylenchoidea</taxon>
        <taxon>Meloidogynidae</taxon>
        <taxon>Meloidogyninae</taxon>
        <taxon>Meloidogyne</taxon>
        <taxon>Meloidogyne incognita group</taxon>
    </lineage>
</organism>
<dbReference type="AlphaFoldDB" id="A0A914NXY5"/>
<dbReference type="WBParaSite" id="Minc3s11697g45082">
    <property type="protein sequence ID" value="Minc3s11697g45082"/>
    <property type="gene ID" value="Minc3s11697g45082"/>
</dbReference>
<dbReference type="Proteomes" id="UP000887563">
    <property type="component" value="Unplaced"/>
</dbReference>
<keyword evidence="1" id="KW-1185">Reference proteome</keyword>
<evidence type="ECO:0000313" key="1">
    <source>
        <dbReference type="Proteomes" id="UP000887563"/>
    </source>
</evidence>
<accession>A0A914NXY5</accession>